<gene>
    <name evidence="1" type="ORF">QTN47_19670</name>
</gene>
<accession>A0ABV3ZMN3</accession>
<reference evidence="1 2" key="1">
    <citation type="submission" date="2023-07" db="EMBL/GenBank/DDBJ databases">
        <authorList>
            <person name="Lian W.-H."/>
        </authorList>
    </citation>
    <scope>NUCLEOTIDE SEQUENCE [LARGE SCALE GENOMIC DNA]</scope>
    <source>
        <strain evidence="1 2">SYSU DXS3180</strain>
    </source>
</reference>
<evidence type="ECO:0000313" key="2">
    <source>
        <dbReference type="Proteomes" id="UP001560573"/>
    </source>
</evidence>
<organism evidence="1 2">
    <name type="scientific">Danxiaibacter flavus</name>
    <dbReference type="NCBI Taxonomy" id="3049108"/>
    <lineage>
        <taxon>Bacteria</taxon>
        <taxon>Pseudomonadati</taxon>
        <taxon>Bacteroidota</taxon>
        <taxon>Chitinophagia</taxon>
        <taxon>Chitinophagales</taxon>
        <taxon>Chitinophagaceae</taxon>
        <taxon>Danxiaibacter</taxon>
    </lineage>
</organism>
<dbReference type="Proteomes" id="UP001560573">
    <property type="component" value="Unassembled WGS sequence"/>
</dbReference>
<evidence type="ECO:0000313" key="1">
    <source>
        <dbReference type="EMBL" id="MEX6689734.1"/>
    </source>
</evidence>
<sequence>MKNKKQSKTSKTKRLKGFTVDPALDHKYDNHPFFKEKAEKANAILKVAGLPKL</sequence>
<protein>
    <submittedName>
        <fullName evidence="1">Uncharacterized protein</fullName>
    </submittedName>
</protein>
<keyword evidence="2" id="KW-1185">Reference proteome</keyword>
<dbReference type="RefSeq" id="WP_369331142.1">
    <property type="nucleotide sequence ID" value="NZ_JAULBC010000007.1"/>
</dbReference>
<dbReference type="EMBL" id="JAULBC010000007">
    <property type="protein sequence ID" value="MEX6689734.1"/>
    <property type="molecule type" value="Genomic_DNA"/>
</dbReference>
<name>A0ABV3ZMN3_9BACT</name>
<comment type="caution">
    <text evidence="1">The sequence shown here is derived from an EMBL/GenBank/DDBJ whole genome shotgun (WGS) entry which is preliminary data.</text>
</comment>
<proteinExistence type="predicted"/>